<dbReference type="AlphaFoldDB" id="E0VGH2"/>
<dbReference type="KEGG" id="phu:Phum_PHUM182970"/>
<reference evidence="1" key="1">
    <citation type="submission" date="2007-04" db="EMBL/GenBank/DDBJ databases">
        <title>Annotation of Pediculus humanus corporis strain USDA.</title>
        <authorList>
            <person name="Kirkness E."/>
            <person name="Hannick L."/>
            <person name="Hass B."/>
            <person name="Bruggner R."/>
            <person name="Lawson D."/>
            <person name="Bidwell S."/>
            <person name="Joardar V."/>
            <person name="Caler E."/>
            <person name="Walenz B."/>
            <person name="Inman J."/>
            <person name="Schobel S."/>
            <person name="Galinsky K."/>
            <person name="Amedeo P."/>
            <person name="Strausberg R."/>
        </authorList>
    </citation>
    <scope>NUCLEOTIDE SEQUENCE</scope>
    <source>
        <strain evidence="1">USDA</strain>
    </source>
</reference>
<dbReference type="CTD" id="8240000"/>
<name>E0VGH2_PEDHC</name>
<evidence type="ECO:0000313" key="3">
    <source>
        <dbReference type="Proteomes" id="UP000009046"/>
    </source>
</evidence>
<dbReference type="EMBL" id="DS235143">
    <property type="protein sequence ID" value="EEB12478.1"/>
    <property type="molecule type" value="Genomic_DNA"/>
</dbReference>
<evidence type="ECO:0000313" key="2">
    <source>
        <dbReference type="EnsemblMetazoa" id="PHUM182970-PA"/>
    </source>
</evidence>
<organism>
    <name type="scientific">Pediculus humanus subsp. corporis</name>
    <name type="common">Body louse</name>
    <dbReference type="NCBI Taxonomy" id="121224"/>
    <lineage>
        <taxon>Eukaryota</taxon>
        <taxon>Metazoa</taxon>
        <taxon>Ecdysozoa</taxon>
        <taxon>Arthropoda</taxon>
        <taxon>Hexapoda</taxon>
        <taxon>Insecta</taxon>
        <taxon>Pterygota</taxon>
        <taxon>Neoptera</taxon>
        <taxon>Paraneoptera</taxon>
        <taxon>Psocodea</taxon>
        <taxon>Troctomorpha</taxon>
        <taxon>Phthiraptera</taxon>
        <taxon>Anoplura</taxon>
        <taxon>Pediculidae</taxon>
        <taxon>Pediculus</taxon>
    </lineage>
</organism>
<accession>E0VGH2</accession>
<dbReference type="EnsemblMetazoa" id="PHUM182970-RA">
    <property type="protein sequence ID" value="PHUM182970-PA"/>
    <property type="gene ID" value="PHUM182970"/>
</dbReference>
<reference evidence="1" key="2">
    <citation type="submission" date="2007-04" db="EMBL/GenBank/DDBJ databases">
        <title>The genome of the human body louse.</title>
        <authorList>
            <consortium name="The Human Body Louse Genome Consortium"/>
            <person name="Kirkness E."/>
            <person name="Walenz B."/>
            <person name="Hass B."/>
            <person name="Bruggner R."/>
            <person name="Strausberg R."/>
        </authorList>
    </citation>
    <scope>NUCLEOTIDE SEQUENCE</scope>
    <source>
        <strain evidence="1">USDA</strain>
    </source>
</reference>
<dbReference type="EMBL" id="AAZO01002125">
    <property type="status" value="NOT_ANNOTATED_CDS"/>
    <property type="molecule type" value="Genomic_DNA"/>
</dbReference>
<protein>
    <submittedName>
        <fullName evidence="1 2">Uncharacterized protein</fullName>
    </submittedName>
</protein>
<reference evidence="2" key="3">
    <citation type="submission" date="2020-05" db="UniProtKB">
        <authorList>
            <consortium name="EnsemblMetazoa"/>
        </authorList>
    </citation>
    <scope>IDENTIFICATION</scope>
    <source>
        <strain evidence="2">USDA</strain>
    </source>
</reference>
<proteinExistence type="predicted"/>
<dbReference type="VEuPathDB" id="VectorBase:PHUM182970"/>
<dbReference type="HOGENOM" id="CLU_2690782_0_0_1"/>
<dbReference type="GeneID" id="8240000"/>
<gene>
    <name evidence="2" type="primary">8240000</name>
    <name evidence="1" type="ORF">Phum_PHUM182970</name>
</gene>
<dbReference type="InParanoid" id="E0VGH2"/>
<evidence type="ECO:0000313" key="1">
    <source>
        <dbReference type="EMBL" id="EEB12478.1"/>
    </source>
</evidence>
<dbReference type="Proteomes" id="UP000009046">
    <property type="component" value="Unassembled WGS sequence"/>
</dbReference>
<keyword evidence="3" id="KW-1185">Reference proteome</keyword>
<sequence length="74" mass="8582">MSRIKYTNLPGQPPNIHHVVKEKEKGKFECDGNLPEEEKKKCQTAEIIKVPLRSQECPKNHKKDAKGRCRPSWN</sequence>
<dbReference type="RefSeq" id="XP_002425216.1">
    <property type="nucleotide sequence ID" value="XM_002425171.1"/>
</dbReference>